<name>A0AAV7RV17_PLEWA</name>
<proteinExistence type="predicted"/>
<sequence length="102" mass="11773">MGQLCQKCRRALRELLCRLSELCSNWAYKARELLARICECCCLWPGARTRNGSLYRPVLQQHEKRAAREFLRHLEKGERPAESVAGISVLCFGERGESREGY</sequence>
<keyword evidence="2" id="KW-1185">Reference proteome</keyword>
<dbReference type="EMBL" id="JANPWB010000009">
    <property type="protein sequence ID" value="KAJ1154783.1"/>
    <property type="molecule type" value="Genomic_DNA"/>
</dbReference>
<protein>
    <submittedName>
        <fullName evidence="1">Uncharacterized protein</fullName>
    </submittedName>
</protein>
<reference evidence="1" key="1">
    <citation type="journal article" date="2022" name="bioRxiv">
        <title>Sequencing and chromosome-scale assembly of the giantPleurodeles waltlgenome.</title>
        <authorList>
            <person name="Brown T."/>
            <person name="Elewa A."/>
            <person name="Iarovenko S."/>
            <person name="Subramanian E."/>
            <person name="Araus A.J."/>
            <person name="Petzold A."/>
            <person name="Susuki M."/>
            <person name="Suzuki K.-i.T."/>
            <person name="Hayashi T."/>
            <person name="Toyoda A."/>
            <person name="Oliveira C."/>
            <person name="Osipova E."/>
            <person name="Leigh N.D."/>
            <person name="Simon A."/>
            <person name="Yun M.H."/>
        </authorList>
    </citation>
    <scope>NUCLEOTIDE SEQUENCE</scope>
    <source>
        <strain evidence="1">20211129_DDA</strain>
        <tissue evidence="1">Liver</tissue>
    </source>
</reference>
<comment type="caution">
    <text evidence="1">The sequence shown here is derived from an EMBL/GenBank/DDBJ whole genome shotgun (WGS) entry which is preliminary data.</text>
</comment>
<evidence type="ECO:0000313" key="1">
    <source>
        <dbReference type="EMBL" id="KAJ1154783.1"/>
    </source>
</evidence>
<dbReference type="AlphaFoldDB" id="A0AAV7RV17"/>
<gene>
    <name evidence="1" type="ORF">NDU88_007526</name>
</gene>
<organism evidence="1 2">
    <name type="scientific">Pleurodeles waltl</name>
    <name type="common">Iberian ribbed newt</name>
    <dbReference type="NCBI Taxonomy" id="8319"/>
    <lineage>
        <taxon>Eukaryota</taxon>
        <taxon>Metazoa</taxon>
        <taxon>Chordata</taxon>
        <taxon>Craniata</taxon>
        <taxon>Vertebrata</taxon>
        <taxon>Euteleostomi</taxon>
        <taxon>Amphibia</taxon>
        <taxon>Batrachia</taxon>
        <taxon>Caudata</taxon>
        <taxon>Salamandroidea</taxon>
        <taxon>Salamandridae</taxon>
        <taxon>Pleurodelinae</taxon>
        <taxon>Pleurodeles</taxon>
    </lineage>
</organism>
<accession>A0AAV7RV17</accession>
<evidence type="ECO:0000313" key="2">
    <source>
        <dbReference type="Proteomes" id="UP001066276"/>
    </source>
</evidence>
<dbReference type="Proteomes" id="UP001066276">
    <property type="component" value="Chromosome 5"/>
</dbReference>